<feature type="compositionally biased region" description="Basic and acidic residues" evidence="1">
    <location>
        <begin position="416"/>
        <end position="426"/>
    </location>
</feature>
<evidence type="ECO:0000256" key="1">
    <source>
        <dbReference type="SAM" id="MobiDB-lite"/>
    </source>
</evidence>
<reference evidence="3 4" key="1">
    <citation type="submission" date="2019-02" db="EMBL/GenBank/DDBJ databases">
        <title>Deep-cultivation of Planctomycetes and their phenomic and genomic characterization uncovers novel biology.</title>
        <authorList>
            <person name="Wiegand S."/>
            <person name="Jogler M."/>
            <person name="Boedeker C."/>
            <person name="Pinto D."/>
            <person name="Vollmers J."/>
            <person name="Rivas-Marin E."/>
            <person name="Kohn T."/>
            <person name="Peeters S.H."/>
            <person name="Heuer A."/>
            <person name="Rast P."/>
            <person name="Oberbeckmann S."/>
            <person name="Bunk B."/>
            <person name="Jeske O."/>
            <person name="Meyerdierks A."/>
            <person name="Storesund J.E."/>
            <person name="Kallscheuer N."/>
            <person name="Luecker S."/>
            <person name="Lage O.M."/>
            <person name="Pohl T."/>
            <person name="Merkel B.J."/>
            <person name="Hornburger P."/>
            <person name="Mueller R.-W."/>
            <person name="Bruemmer F."/>
            <person name="Labrenz M."/>
            <person name="Spormann A.M."/>
            <person name="Op Den Camp H."/>
            <person name="Overmann J."/>
            <person name="Amann R."/>
            <person name="Jetten M.S.M."/>
            <person name="Mascher T."/>
            <person name="Medema M.H."/>
            <person name="Devos D.P."/>
            <person name="Kaster A.-K."/>
            <person name="Ovreas L."/>
            <person name="Rohde M."/>
            <person name="Galperin M.Y."/>
            <person name="Jogler C."/>
        </authorList>
    </citation>
    <scope>NUCLEOTIDE SEQUENCE [LARGE SCALE GENOMIC DNA]</scope>
    <source>
        <strain evidence="3 4">KOR42</strain>
    </source>
</reference>
<feature type="region of interest" description="Disordered" evidence="1">
    <location>
        <begin position="454"/>
        <end position="479"/>
    </location>
</feature>
<feature type="compositionally biased region" description="Polar residues" evidence="1">
    <location>
        <begin position="458"/>
        <end position="479"/>
    </location>
</feature>
<organism evidence="3 4">
    <name type="scientific">Thalassoglobus neptunius</name>
    <dbReference type="NCBI Taxonomy" id="1938619"/>
    <lineage>
        <taxon>Bacteria</taxon>
        <taxon>Pseudomonadati</taxon>
        <taxon>Planctomycetota</taxon>
        <taxon>Planctomycetia</taxon>
        <taxon>Planctomycetales</taxon>
        <taxon>Planctomycetaceae</taxon>
        <taxon>Thalassoglobus</taxon>
    </lineage>
</organism>
<dbReference type="SMART" id="SM00240">
    <property type="entry name" value="FHA"/>
    <property type="match status" value="1"/>
</dbReference>
<gene>
    <name evidence="3" type="primary">smc_2</name>
    <name evidence="3" type="ORF">KOR42_14970</name>
</gene>
<dbReference type="OrthoDB" id="278395at2"/>
<protein>
    <submittedName>
        <fullName evidence="3">Chromosome partition protein Smc</fullName>
    </submittedName>
</protein>
<evidence type="ECO:0000259" key="2">
    <source>
        <dbReference type="PROSITE" id="PS50006"/>
    </source>
</evidence>
<dbReference type="InterPro" id="IPR000253">
    <property type="entry name" value="FHA_dom"/>
</dbReference>
<proteinExistence type="predicted"/>
<name>A0A5C5X535_9PLAN</name>
<dbReference type="Pfam" id="PF00498">
    <property type="entry name" value="FHA"/>
    <property type="match status" value="1"/>
</dbReference>
<keyword evidence="4" id="KW-1185">Reference proteome</keyword>
<dbReference type="Proteomes" id="UP000317243">
    <property type="component" value="Unassembled WGS sequence"/>
</dbReference>
<accession>A0A5C5X535</accession>
<evidence type="ECO:0000313" key="3">
    <source>
        <dbReference type="EMBL" id="TWT58126.1"/>
    </source>
</evidence>
<dbReference type="CDD" id="cd00060">
    <property type="entry name" value="FHA"/>
    <property type="match status" value="1"/>
</dbReference>
<dbReference type="EMBL" id="SIHI01000001">
    <property type="protein sequence ID" value="TWT58126.1"/>
    <property type="molecule type" value="Genomic_DNA"/>
</dbReference>
<dbReference type="Gene3D" id="2.60.200.20">
    <property type="match status" value="1"/>
</dbReference>
<dbReference type="RefSeq" id="WP_146508297.1">
    <property type="nucleotide sequence ID" value="NZ_SIHI01000001.1"/>
</dbReference>
<feature type="domain" description="FHA" evidence="2">
    <location>
        <begin position="21"/>
        <end position="82"/>
    </location>
</feature>
<evidence type="ECO:0000313" key="4">
    <source>
        <dbReference type="Proteomes" id="UP000317243"/>
    </source>
</evidence>
<dbReference type="InterPro" id="IPR008984">
    <property type="entry name" value="SMAD_FHA_dom_sf"/>
</dbReference>
<dbReference type="SUPFAM" id="SSF49879">
    <property type="entry name" value="SMAD/FHA domain"/>
    <property type="match status" value="1"/>
</dbReference>
<feature type="region of interest" description="Disordered" evidence="1">
    <location>
        <begin position="416"/>
        <end position="442"/>
    </location>
</feature>
<dbReference type="AlphaFoldDB" id="A0A5C5X535"/>
<comment type="caution">
    <text evidence="3">The sequence shown here is derived from an EMBL/GenBank/DDBJ whole genome shotgun (WGS) entry which is preliminary data.</text>
</comment>
<sequence>MDTTEDRKVGATISVQIPGGAYITRNLKEGDVVSVGSDDLSELRLNGNGIAGTHCILTIEKGFVSLRDCYSPTGTFVNSQKVQQIEIDYDCDVQVGECVIALKVMNPRESLGPPPSAAPQSPPVLETLQSLSDQLSESDDILDDAPSMDDFELEEDETVSTNAVGAETSALEMTDLAIELQTLSAENEILRERLSQATSRKVEFEADPFQEEMIELLREEVLALQSQVSQLQSQDAETARAEQEILDETAPSREEVERLVKRLETLLDELSTKDEQLELLQSLLHTAEDANQAETEEREQLTQWLSEFEERFQERSVEWDAERKFLKEKVRLLEEERTESLVAHEATDSSVQVESLQRVIESLRQQVSQVQDELDELNSQHTGLKEELAEARGSTTREEEIRLSRERAEIARMRHELEKRRQDLEPTPKATDEEESAAIKEADLKLREIREEFRETGRNGTNGATLSSRISKLWSRLNS</sequence>
<dbReference type="PROSITE" id="PS50006">
    <property type="entry name" value="FHA_DOMAIN"/>
    <property type="match status" value="1"/>
</dbReference>